<dbReference type="Pfam" id="PF07715">
    <property type="entry name" value="Plug"/>
    <property type="match status" value="1"/>
</dbReference>
<sequence>MAIVLSTGRSSFAQTDSLIAAMNRVETAVPLSAVTVRDIAPERFLAGQKLQRIDSTILLQFKFGSLTDLLALNTPLAFKNYGPGQLATIAFRGTSANHTAVLWNGININQPNLGQTDFSTLPVAGFDRLAVQYGSSASAVGSDAVGGSILLGSNPGWKSGIQATIGQQLASFQNNQTQVGVRYASALGQSWKLSGKTFAYRNQFNNAYPYTERQHYFLEPSTTAQRGFIQDLYFLHKSGRQISINAWLTDNDLIITPQDTIARERTRTQSARLLATYEANRMTFRVGWIRDVLDYAKQNFDNPSHTETERLISRAEREFALLSGTNRQLNLRIGGEWSHYRTRTDGYGGQLIQEDRGDLYALLRFQTTRWLVSANIRQAFVTRFNPPITPSLGAEYQLVKRDRFKLTAKGSVSRSYRVPTLNERYWIDLGNPNLLPESGLNFEAGLAANTPLSDRVNLTTELTGYHNRVDNWTYWNPTTNYHVENLQLVVARGIEFNTNLTYVQNSWRAGLRLGYALTRSSQERAYDAYSQDVIGKQLVYVPIHTGTLNAYLQHGQTRLSVQMQANSRRYITFDNSQFFKGTTLTNILLEHSLTWKTVPIRVQGQVNNVFDALVVGVKRNALPGRNGAINLIINFPSL</sequence>
<gene>
    <name evidence="10" type="ORF">GO755_05145</name>
</gene>
<dbReference type="EMBL" id="WPIN01000002">
    <property type="protein sequence ID" value="MVM29409.1"/>
    <property type="molecule type" value="Genomic_DNA"/>
</dbReference>
<dbReference type="PROSITE" id="PS52016">
    <property type="entry name" value="TONB_DEPENDENT_REC_3"/>
    <property type="match status" value="1"/>
</dbReference>
<evidence type="ECO:0000256" key="7">
    <source>
        <dbReference type="ARBA" id="ARBA00023237"/>
    </source>
</evidence>
<evidence type="ECO:0000259" key="9">
    <source>
        <dbReference type="Pfam" id="PF07715"/>
    </source>
</evidence>
<evidence type="ECO:0000256" key="5">
    <source>
        <dbReference type="ARBA" id="ARBA00022729"/>
    </source>
</evidence>
<evidence type="ECO:0000256" key="2">
    <source>
        <dbReference type="ARBA" id="ARBA00022448"/>
    </source>
</evidence>
<keyword evidence="4 8" id="KW-0812">Transmembrane</keyword>
<feature type="domain" description="TonB-dependent receptor plug" evidence="9">
    <location>
        <begin position="51"/>
        <end position="147"/>
    </location>
</feature>
<proteinExistence type="inferred from homology"/>
<dbReference type="InterPro" id="IPR036942">
    <property type="entry name" value="Beta-barrel_TonB_sf"/>
</dbReference>
<evidence type="ECO:0000313" key="11">
    <source>
        <dbReference type="Proteomes" id="UP000436006"/>
    </source>
</evidence>
<keyword evidence="3 8" id="KW-1134">Transmembrane beta strand</keyword>
<dbReference type="RefSeq" id="WP_157583682.1">
    <property type="nucleotide sequence ID" value="NZ_WPIN01000002.1"/>
</dbReference>
<dbReference type="Gene3D" id="2.40.170.20">
    <property type="entry name" value="TonB-dependent receptor, beta-barrel domain"/>
    <property type="match status" value="1"/>
</dbReference>
<dbReference type="Gene3D" id="2.170.130.10">
    <property type="entry name" value="TonB-dependent receptor, plug domain"/>
    <property type="match status" value="1"/>
</dbReference>
<dbReference type="PANTHER" id="PTHR30069:SF29">
    <property type="entry name" value="HEMOGLOBIN AND HEMOGLOBIN-HAPTOGLOBIN-BINDING PROTEIN 1-RELATED"/>
    <property type="match status" value="1"/>
</dbReference>
<evidence type="ECO:0000256" key="8">
    <source>
        <dbReference type="PROSITE-ProRule" id="PRU01360"/>
    </source>
</evidence>
<evidence type="ECO:0000256" key="1">
    <source>
        <dbReference type="ARBA" id="ARBA00004571"/>
    </source>
</evidence>
<dbReference type="PANTHER" id="PTHR30069">
    <property type="entry name" value="TONB-DEPENDENT OUTER MEMBRANE RECEPTOR"/>
    <property type="match status" value="1"/>
</dbReference>
<evidence type="ECO:0000313" key="10">
    <source>
        <dbReference type="EMBL" id="MVM29409.1"/>
    </source>
</evidence>
<dbReference type="InterPro" id="IPR039426">
    <property type="entry name" value="TonB-dep_rcpt-like"/>
</dbReference>
<dbReference type="AlphaFoldDB" id="A0A7K1S6F7"/>
<evidence type="ECO:0000256" key="4">
    <source>
        <dbReference type="ARBA" id="ARBA00022692"/>
    </source>
</evidence>
<organism evidence="10 11">
    <name type="scientific">Spirosoma arboris</name>
    <dbReference type="NCBI Taxonomy" id="2682092"/>
    <lineage>
        <taxon>Bacteria</taxon>
        <taxon>Pseudomonadati</taxon>
        <taxon>Bacteroidota</taxon>
        <taxon>Cytophagia</taxon>
        <taxon>Cytophagales</taxon>
        <taxon>Cytophagaceae</taxon>
        <taxon>Spirosoma</taxon>
    </lineage>
</organism>
<keyword evidence="6 8" id="KW-0472">Membrane</keyword>
<protein>
    <submittedName>
        <fullName evidence="10">TonB-dependent receptor plug domain-containing protein</fullName>
    </submittedName>
</protein>
<dbReference type="GO" id="GO:0009279">
    <property type="term" value="C:cell outer membrane"/>
    <property type="evidence" value="ECO:0007669"/>
    <property type="project" value="UniProtKB-SubCell"/>
</dbReference>
<accession>A0A7K1S6F7</accession>
<comment type="similarity">
    <text evidence="8">Belongs to the TonB-dependent receptor family.</text>
</comment>
<dbReference type="SUPFAM" id="SSF56935">
    <property type="entry name" value="Porins"/>
    <property type="match status" value="1"/>
</dbReference>
<evidence type="ECO:0000256" key="3">
    <source>
        <dbReference type="ARBA" id="ARBA00022452"/>
    </source>
</evidence>
<dbReference type="InterPro" id="IPR012910">
    <property type="entry name" value="Plug_dom"/>
</dbReference>
<dbReference type="GO" id="GO:0015344">
    <property type="term" value="F:siderophore uptake transmembrane transporter activity"/>
    <property type="evidence" value="ECO:0007669"/>
    <property type="project" value="TreeGrafter"/>
</dbReference>
<name>A0A7K1S6F7_9BACT</name>
<dbReference type="InterPro" id="IPR037066">
    <property type="entry name" value="Plug_dom_sf"/>
</dbReference>
<keyword evidence="10" id="KW-0675">Receptor</keyword>
<reference evidence="10 11" key="1">
    <citation type="submission" date="2019-12" db="EMBL/GenBank/DDBJ databases">
        <title>Spirosoma sp. HMF4905 genome sequencing and assembly.</title>
        <authorList>
            <person name="Kang H."/>
            <person name="Cha I."/>
            <person name="Kim H."/>
            <person name="Joh K."/>
        </authorList>
    </citation>
    <scope>NUCLEOTIDE SEQUENCE [LARGE SCALE GENOMIC DNA]</scope>
    <source>
        <strain evidence="10 11">HMF4905</strain>
    </source>
</reference>
<keyword evidence="5" id="KW-0732">Signal</keyword>
<keyword evidence="2 8" id="KW-0813">Transport</keyword>
<dbReference type="Proteomes" id="UP000436006">
    <property type="component" value="Unassembled WGS sequence"/>
</dbReference>
<keyword evidence="7 8" id="KW-0998">Cell outer membrane</keyword>
<keyword evidence="11" id="KW-1185">Reference proteome</keyword>
<comment type="subcellular location">
    <subcellularLocation>
        <location evidence="1 8">Cell outer membrane</location>
        <topology evidence="1 8">Multi-pass membrane protein</topology>
    </subcellularLocation>
</comment>
<dbReference type="GO" id="GO:0044718">
    <property type="term" value="P:siderophore transmembrane transport"/>
    <property type="evidence" value="ECO:0007669"/>
    <property type="project" value="TreeGrafter"/>
</dbReference>
<evidence type="ECO:0000256" key="6">
    <source>
        <dbReference type="ARBA" id="ARBA00023136"/>
    </source>
</evidence>
<comment type="caution">
    <text evidence="10">The sequence shown here is derived from an EMBL/GenBank/DDBJ whole genome shotgun (WGS) entry which is preliminary data.</text>
</comment>